<proteinExistence type="predicted"/>
<dbReference type="EMBL" id="LAZR01049370">
    <property type="protein sequence ID" value="KKK89809.1"/>
    <property type="molecule type" value="Genomic_DNA"/>
</dbReference>
<accession>A0A0F9BGS1</accession>
<name>A0A0F9BGS1_9ZZZZ</name>
<gene>
    <name evidence="1" type="ORF">LCGC14_2729400</name>
</gene>
<feature type="non-terminal residue" evidence="1">
    <location>
        <position position="1"/>
    </location>
</feature>
<organism evidence="1">
    <name type="scientific">marine sediment metagenome</name>
    <dbReference type="NCBI Taxonomy" id="412755"/>
    <lineage>
        <taxon>unclassified sequences</taxon>
        <taxon>metagenomes</taxon>
        <taxon>ecological metagenomes</taxon>
    </lineage>
</organism>
<comment type="caution">
    <text evidence="1">The sequence shown here is derived from an EMBL/GenBank/DDBJ whole genome shotgun (WGS) entry which is preliminary data.</text>
</comment>
<reference evidence="1" key="1">
    <citation type="journal article" date="2015" name="Nature">
        <title>Complex archaea that bridge the gap between prokaryotes and eukaryotes.</title>
        <authorList>
            <person name="Spang A."/>
            <person name="Saw J.H."/>
            <person name="Jorgensen S.L."/>
            <person name="Zaremba-Niedzwiedzka K."/>
            <person name="Martijn J."/>
            <person name="Lind A.E."/>
            <person name="van Eijk R."/>
            <person name="Schleper C."/>
            <person name="Guy L."/>
            <person name="Ettema T.J."/>
        </authorList>
    </citation>
    <scope>NUCLEOTIDE SEQUENCE</scope>
</reference>
<evidence type="ECO:0000313" key="1">
    <source>
        <dbReference type="EMBL" id="KKK89809.1"/>
    </source>
</evidence>
<dbReference type="AlphaFoldDB" id="A0A0F9BGS1"/>
<protein>
    <submittedName>
        <fullName evidence="1">Uncharacterized protein</fullName>
    </submittedName>
</protein>
<sequence>WKLLDNLVQLEKKDLSFIFVQVKL</sequence>